<proteinExistence type="predicted"/>
<gene>
    <name evidence="2" type="ORF">EDD36DRAFT_55473</name>
</gene>
<comment type="caution">
    <text evidence="2">The sequence shown here is derived from an EMBL/GenBank/DDBJ whole genome shotgun (WGS) entry which is preliminary data.</text>
</comment>
<dbReference type="Proteomes" id="UP001203852">
    <property type="component" value="Unassembled WGS sequence"/>
</dbReference>
<evidence type="ECO:0000313" key="2">
    <source>
        <dbReference type="EMBL" id="KAI1609739.1"/>
    </source>
</evidence>
<evidence type="ECO:0000256" key="1">
    <source>
        <dbReference type="SAM" id="Coils"/>
    </source>
</evidence>
<sequence length="149" mass="17169">MTLREFAECLLVLGGIALLLTIRLIALRCFWTEEARQPHRDEYRFYTDLGHCSEMKRQKLDEPRLKEMTTNELGSSASGITREFNRNLAVNTQELAATLENLKQTLENLQQSVENLAVYQSHYGMLDRINPVESVASIRIGTLKRWIGR</sequence>
<keyword evidence="3" id="KW-1185">Reference proteome</keyword>
<dbReference type="AlphaFoldDB" id="A0AAN6DR16"/>
<name>A0AAN6DR16_9EURO</name>
<reference evidence="2" key="1">
    <citation type="journal article" date="2022" name="bioRxiv">
        <title>Deciphering the potential niche of two novel black yeast fungi from a biological soil crust based on their genomes, phenotypes, and melanin regulation.</title>
        <authorList>
            <consortium name="DOE Joint Genome Institute"/>
            <person name="Carr E.C."/>
            <person name="Barton Q."/>
            <person name="Grambo S."/>
            <person name="Sullivan M."/>
            <person name="Renfro C.M."/>
            <person name="Kuo A."/>
            <person name="Pangilinan J."/>
            <person name="Lipzen A."/>
            <person name="Keymanesh K."/>
            <person name="Savage E."/>
            <person name="Barry K."/>
            <person name="Grigoriev I.V."/>
            <person name="Riekhof W.R."/>
            <person name="Harris S.S."/>
        </authorList>
    </citation>
    <scope>NUCLEOTIDE SEQUENCE</scope>
    <source>
        <strain evidence="2">JF 03-4F</strain>
    </source>
</reference>
<protein>
    <submittedName>
        <fullName evidence="2">Uncharacterized protein</fullName>
    </submittedName>
</protein>
<feature type="coiled-coil region" evidence="1">
    <location>
        <begin position="85"/>
        <end position="119"/>
    </location>
</feature>
<accession>A0AAN6DR16</accession>
<evidence type="ECO:0000313" key="3">
    <source>
        <dbReference type="Proteomes" id="UP001203852"/>
    </source>
</evidence>
<keyword evidence="1" id="KW-0175">Coiled coil</keyword>
<dbReference type="EMBL" id="MU404359">
    <property type="protein sequence ID" value="KAI1609739.1"/>
    <property type="molecule type" value="Genomic_DNA"/>
</dbReference>
<organism evidence="2 3">
    <name type="scientific">Exophiala viscosa</name>
    <dbReference type="NCBI Taxonomy" id="2486360"/>
    <lineage>
        <taxon>Eukaryota</taxon>
        <taxon>Fungi</taxon>
        <taxon>Dikarya</taxon>
        <taxon>Ascomycota</taxon>
        <taxon>Pezizomycotina</taxon>
        <taxon>Eurotiomycetes</taxon>
        <taxon>Chaetothyriomycetidae</taxon>
        <taxon>Chaetothyriales</taxon>
        <taxon>Herpotrichiellaceae</taxon>
        <taxon>Exophiala</taxon>
    </lineage>
</organism>